<feature type="transmembrane region" description="Helical" evidence="5">
    <location>
        <begin position="127"/>
        <end position="152"/>
    </location>
</feature>
<accession>A0A4T0IJI9</accession>
<evidence type="ECO:0000313" key="7">
    <source>
        <dbReference type="EMBL" id="TIB42708.1"/>
    </source>
</evidence>
<dbReference type="SUPFAM" id="SSF103506">
    <property type="entry name" value="Mitochondrial carrier"/>
    <property type="match status" value="1"/>
</dbReference>
<evidence type="ECO:0000256" key="2">
    <source>
        <dbReference type="ARBA" id="ARBA00022692"/>
    </source>
</evidence>
<dbReference type="EMBL" id="SPOF01000032">
    <property type="protein sequence ID" value="TIB10274.1"/>
    <property type="molecule type" value="Genomic_DNA"/>
</dbReference>
<protein>
    <submittedName>
        <fullName evidence="7">Uncharacterized protein</fullName>
    </submittedName>
</protein>
<dbReference type="AlphaFoldDB" id="A0A4T0IJI9"/>
<gene>
    <name evidence="7" type="ORF">E3P86_00257</name>
    <name evidence="6" type="ORF">E3P90_02912</name>
</gene>
<dbReference type="Gene3D" id="1.50.40.10">
    <property type="entry name" value="Mitochondrial carrier domain"/>
    <property type="match status" value="1"/>
</dbReference>
<dbReference type="Proteomes" id="UP000310689">
    <property type="component" value="Unassembled WGS sequence"/>
</dbReference>
<organism evidence="7 9">
    <name type="scientific">Wallemia ichthyophaga</name>
    <dbReference type="NCBI Taxonomy" id="245174"/>
    <lineage>
        <taxon>Eukaryota</taxon>
        <taxon>Fungi</taxon>
        <taxon>Dikarya</taxon>
        <taxon>Basidiomycota</taxon>
        <taxon>Wallemiomycotina</taxon>
        <taxon>Wallemiomycetes</taxon>
        <taxon>Wallemiales</taxon>
        <taxon>Wallemiaceae</taxon>
        <taxon>Wallemia</taxon>
    </lineage>
</organism>
<evidence type="ECO:0000256" key="4">
    <source>
        <dbReference type="ARBA" id="ARBA00023136"/>
    </source>
</evidence>
<evidence type="ECO:0000256" key="3">
    <source>
        <dbReference type="ARBA" id="ARBA00022989"/>
    </source>
</evidence>
<sequence>MADNTSPPIAPAESPSIGDFGMATVGLGLGVAGLGISMLPNIACTRVEAMYKPVSQPATQPAKSRASWDNIKLYLSKDIFKPILRLAVSRIASERLFALADYGLALALSPILPYGRLNVSIGPTSILLAYAPGAFAVSFAATLALDTIFLPFKVAMTRAALLPSSSSSWDLFSASERRDPTQLYAHLLPSLFQTSAISTGTSLLSSAILALLPPDSFLGLPVRFAGIVVNLTQSLVMARLCAQYTGKDEQMDSVVPLRPQPYTGWFQCLRTTIAEEGWWFAGWVTINSALGLGMVEVLTQTQQSVEASQ</sequence>
<feature type="transmembrane region" description="Helical" evidence="5">
    <location>
        <begin position="20"/>
        <end position="43"/>
    </location>
</feature>
<proteinExistence type="predicted"/>
<reference evidence="8 9" key="1">
    <citation type="submission" date="2019-03" db="EMBL/GenBank/DDBJ databases">
        <title>Sequencing 23 genomes of Wallemia ichthyophaga.</title>
        <authorList>
            <person name="Gostincar C."/>
        </authorList>
    </citation>
    <scope>NUCLEOTIDE SEQUENCE [LARGE SCALE GENOMIC DNA]</scope>
    <source>
        <strain evidence="7 9">EXF-6200</strain>
        <strain evidence="6 8">EXF-8621</strain>
    </source>
</reference>
<dbReference type="GO" id="GO:0016020">
    <property type="term" value="C:membrane"/>
    <property type="evidence" value="ECO:0007669"/>
    <property type="project" value="UniProtKB-SubCell"/>
</dbReference>
<dbReference type="InterPro" id="IPR023395">
    <property type="entry name" value="MCP_dom_sf"/>
</dbReference>
<keyword evidence="2 5" id="KW-0812">Transmembrane</keyword>
<dbReference type="Proteomes" id="UP000306954">
    <property type="component" value="Unassembled WGS sequence"/>
</dbReference>
<dbReference type="EMBL" id="SPOI01000005">
    <property type="protein sequence ID" value="TIB42708.1"/>
    <property type="molecule type" value="Genomic_DNA"/>
</dbReference>
<keyword evidence="4 5" id="KW-0472">Membrane</keyword>
<evidence type="ECO:0000313" key="6">
    <source>
        <dbReference type="EMBL" id="TIB10274.1"/>
    </source>
</evidence>
<evidence type="ECO:0000256" key="1">
    <source>
        <dbReference type="ARBA" id="ARBA00004370"/>
    </source>
</evidence>
<evidence type="ECO:0000313" key="9">
    <source>
        <dbReference type="Proteomes" id="UP000310689"/>
    </source>
</evidence>
<comment type="subcellular location">
    <subcellularLocation>
        <location evidence="1">Membrane</location>
    </subcellularLocation>
</comment>
<comment type="caution">
    <text evidence="7">The sequence shown here is derived from an EMBL/GenBank/DDBJ whole genome shotgun (WGS) entry which is preliminary data.</text>
</comment>
<evidence type="ECO:0000313" key="8">
    <source>
        <dbReference type="Proteomes" id="UP000306954"/>
    </source>
</evidence>
<evidence type="ECO:0000256" key="5">
    <source>
        <dbReference type="SAM" id="Phobius"/>
    </source>
</evidence>
<keyword evidence="3 5" id="KW-1133">Transmembrane helix</keyword>
<name>A0A4T0IJI9_WALIC</name>